<dbReference type="Pfam" id="PF05035">
    <property type="entry name" value="DGOK"/>
    <property type="match status" value="1"/>
</dbReference>
<dbReference type="EMBL" id="JAAVTX010000007">
    <property type="protein sequence ID" value="NKE47897.1"/>
    <property type="molecule type" value="Genomic_DNA"/>
</dbReference>
<accession>A0ABX1F696</accession>
<dbReference type="Proteomes" id="UP000765160">
    <property type="component" value="Unassembled WGS sequence"/>
</dbReference>
<comment type="caution">
    <text evidence="1">The sequence shown here is derived from an EMBL/GenBank/DDBJ whole genome shotgun (WGS) entry which is preliminary data.</text>
</comment>
<dbReference type="InterPro" id="IPR042258">
    <property type="entry name" value="DGOK_N"/>
</dbReference>
<keyword evidence="2" id="KW-1185">Reference proteome</keyword>
<dbReference type="InterPro" id="IPR007729">
    <property type="entry name" value="DGOK"/>
</dbReference>
<dbReference type="Gene3D" id="3.30.420.300">
    <property type="entry name" value="2-keto-3-deoxy-galactonokinase, substrate binding domain"/>
    <property type="match status" value="1"/>
</dbReference>
<organism evidence="1 2">
    <name type="scientific">Falsiroseomonas frigidaquae</name>
    <dbReference type="NCBI Taxonomy" id="487318"/>
    <lineage>
        <taxon>Bacteria</taxon>
        <taxon>Pseudomonadati</taxon>
        <taxon>Pseudomonadota</taxon>
        <taxon>Alphaproteobacteria</taxon>
        <taxon>Acetobacterales</taxon>
        <taxon>Roseomonadaceae</taxon>
        <taxon>Falsiroseomonas</taxon>
    </lineage>
</organism>
<evidence type="ECO:0000313" key="1">
    <source>
        <dbReference type="EMBL" id="NKE47897.1"/>
    </source>
</evidence>
<protein>
    <submittedName>
        <fullName evidence="1">2-dehydro-3-deoxygalactonokinase</fullName>
    </submittedName>
</protein>
<dbReference type="RefSeq" id="WP_168053686.1">
    <property type="nucleotide sequence ID" value="NZ_JAATJR010000007.1"/>
</dbReference>
<reference evidence="1 2" key="1">
    <citation type="submission" date="2020-03" db="EMBL/GenBank/DDBJ databases">
        <title>Roseomonas selenitidurans sp. nov. isolated from soil.</title>
        <authorList>
            <person name="Liu H."/>
        </authorList>
    </citation>
    <scope>NUCLEOTIDE SEQUENCE [LARGE SCALE GENOMIC DNA]</scope>
    <source>
        <strain evidence="1 2">JCM 15073</strain>
    </source>
</reference>
<name>A0ABX1F696_9PROT</name>
<evidence type="ECO:0000313" key="2">
    <source>
        <dbReference type="Proteomes" id="UP000765160"/>
    </source>
</evidence>
<dbReference type="Gene3D" id="3.30.420.310">
    <property type="entry name" value="2-keto-3-deoxy-galactonokinase, C-terminal domain"/>
    <property type="match status" value="1"/>
</dbReference>
<dbReference type="InterPro" id="IPR042257">
    <property type="entry name" value="DGOK_C"/>
</dbReference>
<gene>
    <name evidence="1" type="ORF">HB662_24180</name>
</gene>
<proteinExistence type="predicted"/>
<sequence length="291" mass="30254">MIGVDWGTTSLRAYRIGATGAPEARIDRPGGILTVPEGGFPAALREAIGPWLADGETKVLLCGMVGSRQGWVEAPYLPCPAGPAEIAAATSPIPFEGAEIRLVPGLTTRDSAGIPDVMRGEETKLVALAESVGTALACLPGTHSKWAHLEGGRVTGFATHMTGETFAALSQHTILARTSTDGPDMPEAFARGVDRASQPGGLLHHLFGARSLHLMGALAQDETRSFLSGLLIGHEIAAAAEGIRHVHLAGAEGLAGLYAAALAQRGITVTRHDPDLVAAGLRHIGRSLQWI</sequence>